<proteinExistence type="predicted"/>
<comment type="caution">
    <text evidence="5">The sequence shown here is derived from an EMBL/GenBank/DDBJ whole genome shotgun (WGS) entry which is preliminary data.</text>
</comment>
<dbReference type="Proteomes" id="UP001281003">
    <property type="component" value="Unassembled WGS sequence"/>
</dbReference>
<feature type="coiled-coil region" evidence="1">
    <location>
        <begin position="154"/>
        <end position="216"/>
    </location>
</feature>
<feature type="domain" description="DUF7923" evidence="3">
    <location>
        <begin position="220"/>
        <end position="332"/>
    </location>
</feature>
<feature type="region of interest" description="Disordered" evidence="2">
    <location>
        <begin position="73"/>
        <end position="101"/>
    </location>
</feature>
<protein>
    <recommendedName>
        <fullName evidence="7">C3H1-type domain-containing protein</fullName>
    </recommendedName>
</protein>
<dbReference type="Pfam" id="PF25540">
    <property type="entry name" value="DUF7923"/>
    <property type="match status" value="1"/>
</dbReference>
<dbReference type="InterPro" id="IPR057654">
    <property type="entry name" value="Znf-CCCH_tandem"/>
</dbReference>
<feature type="compositionally biased region" description="Pro residues" evidence="2">
    <location>
        <begin position="451"/>
        <end position="462"/>
    </location>
</feature>
<feature type="region of interest" description="Disordered" evidence="2">
    <location>
        <begin position="738"/>
        <end position="762"/>
    </location>
</feature>
<reference evidence="5" key="2">
    <citation type="submission" date="2023-07" db="EMBL/GenBank/DDBJ databases">
        <authorList>
            <consortium name="Lawrence Berkeley National Laboratory"/>
            <person name="Haridas S."/>
            <person name="Hensen N."/>
            <person name="Bonometti L."/>
            <person name="Westerberg I."/>
            <person name="Brannstrom I.O."/>
            <person name="Guillou S."/>
            <person name="Cros-Aarteil S."/>
            <person name="Calhoun S."/>
            <person name="Kuo A."/>
            <person name="Mondo S."/>
            <person name="Pangilinan J."/>
            <person name="Riley R."/>
            <person name="LaButti K."/>
            <person name="Andreopoulos B."/>
            <person name="Lipzen A."/>
            <person name="Chen C."/>
            <person name="Yanf M."/>
            <person name="Daum C."/>
            <person name="Ng V."/>
            <person name="Clum A."/>
            <person name="Steindorff A."/>
            <person name="Ohm R."/>
            <person name="Martin F."/>
            <person name="Silar P."/>
            <person name="Natvig D."/>
            <person name="Lalanne C."/>
            <person name="Gautier V."/>
            <person name="Ament-velasquez S.L."/>
            <person name="Kruys A."/>
            <person name="Hutchinson M.I."/>
            <person name="Powell A.J."/>
            <person name="Barry K."/>
            <person name="Miller A.N."/>
            <person name="Grigoriev I.V."/>
            <person name="Debuchy R."/>
            <person name="Gladieux P."/>
            <person name="Thoren M.H."/>
            <person name="Johannesson H."/>
        </authorList>
    </citation>
    <scope>NUCLEOTIDE SEQUENCE</scope>
    <source>
        <strain evidence="5">FGSC 1904</strain>
    </source>
</reference>
<sequence length="762" mass="85228">MRREGSGVLPQTSFLPFSLFRSFSITFIVTSHLSLGLNVNQHNVSIALSSPQYHHPIIILFISASAIFNNDRMSGNGHPPAQGMTPSNGDGKDSHPRNNNTVATGQEVSLTLEEMQARFDLLNQAQSTMRRQQERFIDQIRKLYDNLRQPELEKQHLEQNKRYLEQDKQSLDREKQRLEANINEHQERIAKLQQKVHELETSLGEANRALEKSANNPPPAFACLIIDGDGTLFKDEYLSQGVEGGRKAARRLYAELRKHLESINTSRGTGHHIDTVMVKVYLSVEGLARDLLEADIIQEEGQLTNFGKGFTSEKAFFDFIDVGPDKENTYPKKNRWAKERIVVVETTTPAASGFRALKDHFNFTTFPDVFRSESLVTLFNKRRLERLQQPQPVVTPHGTVGEPAGGSSSSTTEPQEPGTETKSCPLNPTGPRRSRHSASSATHTDEAEQPQPIPPNEAPIPPDSQTKDSQAKGSQAKDNQAKDNQAKDNQAKDNQAKDNQDKDNQDKDNQDKDNQDKDNQDKDNQDKDNQAEDSQDKDNPATDSQAKDNQPVEDKSNTDASWVTVCRSRNYRGGPHSSSYASASSLNNLGNVQPPLPQLHTPNCFYLNAGGQRLDIPLARPPADDLARQNVHRMIQKNGGNFCNRYHLTNCERSPCPYVHGTRLGGDERAYLLYMARKKVCEKGEKCWNNYCVMGHHCPWADVETCPYTKDCWFRETHGMDLKPAYIVHNGDPVPQELPAEAPSAPGGRKILLKNRSTSGGG</sequence>
<organism evidence="5 6">
    <name type="scientific">Sordaria brevicollis</name>
    <dbReference type="NCBI Taxonomy" id="83679"/>
    <lineage>
        <taxon>Eukaryota</taxon>
        <taxon>Fungi</taxon>
        <taxon>Dikarya</taxon>
        <taxon>Ascomycota</taxon>
        <taxon>Pezizomycotina</taxon>
        <taxon>Sordariomycetes</taxon>
        <taxon>Sordariomycetidae</taxon>
        <taxon>Sordariales</taxon>
        <taxon>Sordariaceae</taxon>
        <taxon>Sordaria</taxon>
    </lineage>
</organism>
<dbReference type="InterPro" id="IPR057683">
    <property type="entry name" value="DUF7923"/>
</dbReference>
<evidence type="ECO:0000259" key="4">
    <source>
        <dbReference type="Pfam" id="PF25543"/>
    </source>
</evidence>
<evidence type="ECO:0000259" key="3">
    <source>
        <dbReference type="Pfam" id="PF25540"/>
    </source>
</evidence>
<dbReference type="PANTHER" id="PTHR37543:SF1">
    <property type="entry name" value="CCCH ZINC FINGER DNA BINDING PROTEIN (AFU_ORTHOLOGUE AFUA_5G12760)"/>
    <property type="match status" value="1"/>
</dbReference>
<feature type="region of interest" description="Disordered" evidence="2">
    <location>
        <begin position="388"/>
        <end position="561"/>
    </location>
</feature>
<dbReference type="EMBL" id="JAUTDP010000005">
    <property type="protein sequence ID" value="KAK3399367.1"/>
    <property type="molecule type" value="Genomic_DNA"/>
</dbReference>
<feature type="compositionally biased region" description="Polar residues" evidence="2">
    <location>
        <begin position="406"/>
        <end position="426"/>
    </location>
</feature>
<gene>
    <name evidence="5" type="ORF">B0T20DRAFT_497633</name>
</gene>
<accession>A0AAE0UCT2</accession>
<keyword evidence="1" id="KW-0175">Coiled coil</keyword>
<feature type="domain" description="Tandem CCCH zinc finger" evidence="4">
    <location>
        <begin position="672"/>
        <end position="723"/>
    </location>
</feature>
<feature type="compositionally biased region" description="Basic and acidic residues" evidence="2">
    <location>
        <begin position="479"/>
        <end position="540"/>
    </location>
</feature>
<dbReference type="PANTHER" id="PTHR37543">
    <property type="entry name" value="CCCH ZINC FINGER DNA BINDING PROTEIN (AFU_ORTHOLOGUE AFUA_5G12760)"/>
    <property type="match status" value="1"/>
</dbReference>
<dbReference type="AlphaFoldDB" id="A0AAE0UCT2"/>
<reference evidence="5" key="1">
    <citation type="journal article" date="2023" name="Mol. Phylogenet. Evol.">
        <title>Genome-scale phylogeny and comparative genomics of the fungal order Sordariales.</title>
        <authorList>
            <person name="Hensen N."/>
            <person name="Bonometti L."/>
            <person name="Westerberg I."/>
            <person name="Brannstrom I.O."/>
            <person name="Guillou S."/>
            <person name="Cros-Aarteil S."/>
            <person name="Calhoun S."/>
            <person name="Haridas S."/>
            <person name="Kuo A."/>
            <person name="Mondo S."/>
            <person name="Pangilinan J."/>
            <person name="Riley R."/>
            <person name="LaButti K."/>
            <person name="Andreopoulos B."/>
            <person name="Lipzen A."/>
            <person name="Chen C."/>
            <person name="Yan M."/>
            <person name="Daum C."/>
            <person name="Ng V."/>
            <person name="Clum A."/>
            <person name="Steindorff A."/>
            <person name="Ohm R.A."/>
            <person name="Martin F."/>
            <person name="Silar P."/>
            <person name="Natvig D.O."/>
            <person name="Lalanne C."/>
            <person name="Gautier V."/>
            <person name="Ament-Velasquez S.L."/>
            <person name="Kruys A."/>
            <person name="Hutchinson M.I."/>
            <person name="Powell A.J."/>
            <person name="Barry K."/>
            <person name="Miller A.N."/>
            <person name="Grigoriev I.V."/>
            <person name="Debuchy R."/>
            <person name="Gladieux P."/>
            <person name="Hiltunen Thoren M."/>
            <person name="Johannesson H."/>
        </authorList>
    </citation>
    <scope>NUCLEOTIDE SEQUENCE</scope>
    <source>
        <strain evidence="5">FGSC 1904</strain>
    </source>
</reference>
<keyword evidence="6" id="KW-1185">Reference proteome</keyword>
<evidence type="ECO:0000313" key="6">
    <source>
        <dbReference type="Proteomes" id="UP001281003"/>
    </source>
</evidence>
<evidence type="ECO:0000313" key="5">
    <source>
        <dbReference type="EMBL" id="KAK3399367.1"/>
    </source>
</evidence>
<evidence type="ECO:0000256" key="2">
    <source>
        <dbReference type="SAM" id="MobiDB-lite"/>
    </source>
</evidence>
<name>A0AAE0UCT2_SORBR</name>
<evidence type="ECO:0008006" key="7">
    <source>
        <dbReference type="Google" id="ProtNLM"/>
    </source>
</evidence>
<dbReference type="Pfam" id="PF25543">
    <property type="entry name" value="zf-CCCH_tandem"/>
    <property type="match status" value="1"/>
</dbReference>
<evidence type="ECO:0000256" key="1">
    <source>
        <dbReference type="SAM" id="Coils"/>
    </source>
</evidence>